<name>A0A7D5T9I9_9EURY</name>
<keyword evidence="1" id="KW-0812">Transmembrane</keyword>
<dbReference type="GeneID" id="56082914"/>
<dbReference type="Proteomes" id="UP000509346">
    <property type="component" value="Chromosome"/>
</dbReference>
<accession>A0A7D5T9I9</accession>
<evidence type="ECO:0000313" key="3">
    <source>
        <dbReference type="Proteomes" id="UP000509346"/>
    </source>
</evidence>
<feature type="transmembrane region" description="Helical" evidence="1">
    <location>
        <begin position="102"/>
        <end position="125"/>
    </location>
</feature>
<dbReference type="OrthoDB" id="377902at2157"/>
<reference evidence="2 3" key="1">
    <citation type="submission" date="2020-07" db="EMBL/GenBank/DDBJ databases">
        <title>Halosimplex litoreum sp. nov. and Halosimplex rubrum sp. nov., isolated from different salt environments.</title>
        <authorList>
            <person name="Cui H."/>
        </authorList>
    </citation>
    <scope>NUCLEOTIDE SEQUENCE [LARGE SCALE GENOMIC DNA]</scope>
    <source>
        <strain evidence="2 3">R2</strain>
    </source>
</reference>
<dbReference type="RefSeq" id="WP_179922399.1">
    <property type="nucleotide sequence ID" value="NZ_CP058909.1"/>
</dbReference>
<dbReference type="KEGG" id="hpel:HZS54_09955"/>
<feature type="transmembrane region" description="Helical" evidence="1">
    <location>
        <begin position="30"/>
        <end position="48"/>
    </location>
</feature>
<keyword evidence="1" id="KW-0472">Membrane</keyword>
<keyword evidence="1" id="KW-1133">Transmembrane helix</keyword>
<protein>
    <submittedName>
        <fullName evidence="2">Uncharacterized protein</fullName>
    </submittedName>
</protein>
<dbReference type="EMBL" id="CP058909">
    <property type="protein sequence ID" value="QLH81930.1"/>
    <property type="molecule type" value="Genomic_DNA"/>
</dbReference>
<proteinExistence type="predicted"/>
<evidence type="ECO:0000256" key="1">
    <source>
        <dbReference type="SAM" id="Phobius"/>
    </source>
</evidence>
<dbReference type="AlphaFoldDB" id="A0A7D5T9I9"/>
<keyword evidence="3" id="KW-1185">Reference proteome</keyword>
<sequence length="158" mass="17093">MSTLRIDLIIIGLVLTAVTSVPATLRLGNVVSILGFVSILGSALLALVTNIGSNYPTGVSADYLREFQASSWSEREWNEWMIREYESWLADTSQMADGDARALFYTQLTLALGIVLLVAGIVLGVTGRPPVDPLVEIGNRSARATGSTFYVGPQYVRI</sequence>
<gene>
    <name evidence="2" type="ORF">HZS54_09955</name>
</gene>
<organism evidence="2 3">
    <name type="scientific">Halosimplex pelagicum</name>
    <dbReference type="NCBI Taxonomy" id="869886"/>
    <lineage>
        <taxon>Archaea</taxon>
        <taxon>Methanobacteriati</taxon>
        <taxon>Methanobacteriota</taxon>
        <taxon>Stenosarchaea group</taxon>
        <taxon>Halobacteria</taxon>
        <taxon>Halobacteriales</taxon>
        <taxon>Haloarculaceae</taxon>
        <taxon>Halosimplex</taxon>
    </lineage>
</organism>
<evidence type="ECO:0000313" key="2">
    <source>
        <dbReference type="EMBL" id="QLH81930.1"/>
    </source>
</evidence>